<dbReference type="InterPro" id="IPR023214">
    <property type="entry name" value="HAD_sf"/>
</dbReference>
<protein>
    <submittedName>
        <fullName evidence="3">Acid phosphatase, class B</fullName>
    </submittedName>
</protein>
<dbReference type="Proteomes" id="UP000054618">
    <property type="component" value="Unassembled WGS sequence"/>
</dbReference>
<sequence length="222" mass="25479">MTLSVQRILLSFLLIFNLSNLFAEPQNLGLLKDELVQYHNDGRYEKEFNEVIRQAECYIEKRAAQNRKMQNREKLALVLDIDETSLSNYPNLEKHGFAVSTEAFRKSVFKGKATAFPGMLHLYNLAQKNNITVFFVTGRRTNERQPTELNLHRAGYNHWGALFLKPIDYKESSVIPFKSGTRKAIEAKGYTIVATIGDQYSDLKGGFAEKGFKLPNPYYFLP</sequence>
<dbReference type="OrthoDB" id="193314at2"/>
<name>A0A0W0Y0Z3_9GAMM</name>
<dbReference type="EMBL" id="LNYS01000008">
    <property type="protein sequence ID" value="KTD50310.1"/>
    <property type="molecule type" value="Genomic_DNA"/>
</dbReference>
<evidence type="ECO:0000313" key="3">
    <source>
        <dbReference type="EMBL" id="KTD50310.1"/>
    </source>
</evidence>
<keyword evidence="4" id="KW-1185">Reference proteome</keyword>
<dbReference type="InterPro" id="IPR036412">
    <property type="entry name" value="HAD-like_sf"/>
</dbReference>
<dbReference type="PANTHER" id="PTHR31284:SF10">
    <property type="entry name" value="ACID PHOSPHATASE-LIKE PROTEIN"/>
    <property type="match status" value="1"/>
</dbReference>
<proteinExistence type="predicted"/>
<dbReference type="Gene3D" id="3.40.50.1000">
    <property type="entry name" value="HAD superfamily/HAD-like"/>
    <property type="match status" value="1"/>
</dbReference>
<evidence type="ECO:0000256" key="2">
    <source>
        <dbReference type="ARBA" id="ARBA00023180"/>
    </source>
</evidence>
<dbReference type="SUPFAM" id="SSF56784">
    <property type="entry name" value="HAD-like"/>
    <property type="match status" value="1"/>
</dbReference>
<accession>A0A0W0Y0Z3</accession>
<dbReference type="InterPro" id="IPR014403">
    <property type="entry name" value="APS1/VSP"/>
</dbReference>
<dbReference type="AlphaFoldDB" id="A0A0W0Y0Z3"/>
<dbReference type="PATRIC" id="fig|45073.5.peg.1727"/>
<dbReference type="InterPro" id="IPR005519">
    <property type="entry name" value="Acid_phosphat_B-like"/>
</dbReference>
<keyword evidence="2" id="KW-0325">Glycoprotein</keyword>
<evidence type="ECO:0000313" key="4">
    <source>
        <dbReference type="Proteomes" id="UP000054618"/>
    </source>
</evidence>
<dbReference type="PIRSF" id="PIRSF002674">
    <property type="entry name" value="VSP"/>
    <property type="match status" value="1"/>
</dbReference>
<dbReference type="Pfam" id="PF03767">
    <property type="entry name" value="Acid_phosphat_B"/>
    <property type="match status" value="1"/>
</dbReference>
<comment type="caution">
    <text evidence="3">The sequence shown here is derived from an EMBL/GenBank/DDBJ whole genome shotgun (WGS) entry which is preliminary data.</text>
</comment>
<reference evidence="3 4" key="1">
    <citation type="submission" date="2015-11" db="EMBL/GenBank/DDBJ databases">
        <title>Genomic analysis of 38 Legionella species identifies large and diverse effector repertoires.</title>
        <authorList>
            <person name="Burstein D."/>
            <person name="Amaro F."/>
            <person name="Zusman T."/>
            <person name="Lifshitz Z."/>
            <person name="Cohen O."/>
            <person name="Gilbert J.A."/>
            <person name="Pupko T."/>
            <person name="Shuman H.A."/>
            <person name="Segal G."/>
        </authorList>
    </citation>
    <scope>NUCLEOTIDE SEQUENCE [LARGE SCALE GENOMIC DNA]</scope>
    <source>
        <strain evidence="3 4">CDC#1442-AUS-E</strain>
    </source>
</reference>
<dbReference type="PANTHER" id="PTHR31284">
    <property type="entry name" value="ACID PHOSPHATASE-LIKE PROTEIN"/>
    <property type="match status" value="1"/>
</dbReference>
<dbReference type="RefSeq" id="WP_058507736.1">
    <property type="nucleotide sequence ID" value="NZ_CAAAIK010000001.1"/>
</dbReference>
<keyword evidence="1" id="KW-0732">Signal</keyword>
<dbReference type="STRING" id="45073.Lqui_1635"/>
<gene>
    <name evidence="3" type="ORF">Lqui_1635</name>
</gene>
<evidence type="ECO:0000256" key="1">
    <source>
        <dbReference type="ARBA" id="ARBA00022729"/>
    </source>
</evidence>
<organism evidence="3 4">
    <name type="scientific">Legionella quinlivanii</name>
    <dbReference type="NCBI Taxonomy" id="45073"/>
    <lineage>
        <taxon>Bacteria</taxon>
        <taxon>Pseudomonadati</taxon>
        <taxon>Pseudomonadota</taxon>
        <taxon>Gammaproteobacteria</taxon>
        <taxon>Legionellales</taxon>
        <taxon>Legionellaceae</taxon>
        <taxon>Legionella</taxon>
    </lineage>
</organism>